<feature type="transmembrane region" description="Helical" evidence="1">
    <location>
        <begin position="94"/>
        <end position="112"/>
    </location>
</feature>
<gene>
    <name evidence="2" type="ORF">J2Z37_000539</name>
</gene>
<evidence type="ECO:0008006" key="4">
    <source>
        <dbReference type="Google" id="ProtNLM"/>
    </source>
</evidence>
<evidence type="ECO:0000313" key="3">
    <source>
        <dbReference type="Proteomes" id="UP001519343"/>
    </source>
</evidence>
<name>A0ABS4GK82_9BACL</name>
<dbReference type="EMBL" id="JAGGKT010000001">
    <property type="protein sequence ID" value="MBP1930552.1"/>
    <property type="molecule type" value="Genomic_DNA"/>
</dbReference>
<proteinExistence type="predicted"/>
<protein>
    <recommendedName>
        <fullName evidence="4">DUF5683 domain-containing protein</fullName>
    </recommendedName>
</protein>
<accession>A0ABS4GK82</accession>
<feature type="transmembrane region" description="Helical" evidence="1">
    <location>
        <begin position="118"/>
        <end position="135"/>
    </location>
</feature>
<reference evidence="2 3" key="1">
    <citation type="submission" date="2021-03" db="EMBL/GenBank/DDBJ databases">
        <title>Genomic Encyclopedia of Type Strains, Phase IV (KMG-IV): sequencing the most valuable type-strain genomes for metagenomic binning, comparative biology and taxonomic classification.</title>
        <authorList>
            <person name="Goeker M."/>
        </authorList>
    </citation>
    <scope>NUCLEOTIDE SEQUENCE [LARGE SCALE GENOMIC DNA]</scope>
    <source>
        <strain evidence="2 3">DSM 24738</strain>
    </source>
</reference>
<comment type="caution">
    <text evidence="2">The sequence shown here is derived from an EMBL/GenBank/DDBJ whole genome shotgun (WGS) entry which is preliminary data.</text>
</comment>
<keyword evidence="3" id="KW-1185">Reference proteome</keyword>
<keyword evidence="1" id="KW-0472">Membrane</keyword>
<dbReference type="Proteomes" id="UP001519343">
    <property type="component" value="Unassembled WGS sequence"/>
</dbReference>
<sequence>MREIAAFFSILMPGVGQMYNGQVVKGVVFMLIEHFDNSFGKINEAIHLDFNGFHHQALEVLQHDFAMFYPGFYVYVVWDSYYHGKPHGNKKSAILFVIAGFLGEIATIFSRYLPIPTLTIGLTMLIPMIIAIIIYREKTK</sequence>
<keyword evidence="1" id="KW-1133">Transmembrane helix</keyword>
<organism evidence="2 3">
    <name type="scientific">Ammoniphilus resinae</name>
    <dbReference type="NCBI Taxonomy" id="861532"/>
    <lineage>
        <taxon>Bacteria</taxon>
        <taxon>Bacillati</taxon>
        <taxon>Bacillota</taxon>
        <taxon>Bacilli</taxon>
        <taxon>Bacillales</taxon>
        <taxon>Paenibacillaceae</taxon>
        <taxon>Aneurinibacillus group</taxon>
        <taxon>Ammoniphilus</taxon>
    </lineage>
</organism>
<evidence type="ECO:0000256" key="1">
    <source>
        <dbReference type="SAM" id="Phobius"/>
    </source>
</evidence>
<keyword evidence="1" id="KW-0812">Transmembrane</keyword>
<evidence type="ECO:0000313" key="2">
    <source>
        <dbReference type="EMBL" id="MBP1930552.1"/>
    </source>
</evidence>